<protein>
    <recommendedName>
        <fullName evidence="2">T9SS C-terminal target domain-containing protein</fullName>
    </recommendedName>
</protein>
<dbReference type="RefSeq" id="WP_369752283.1">
    <property type="nucleotide sequence ID" value="NZ_CP165625.1"/>
</dbReference>
<evidence type="ECO:0008006" key="2">
    <source>
        <dbReference type="Google" id="ProtNLM"/>
    </source>
</evidence>
<dbReference type="SUPFAM" id="SSF50998">
    <property type="entry name" value="Quinoprotein alcohol dehydrogenase-like"/>
    <property type="match status" value="1"/>
</dbReference>
<gene>
    <name evidence="1" type="ORF">AB3G34_09500</name>
</gene>
<proteinExistence type="predicted"/>
<sequence length="318" mass="34866">MKYSSLIAFCFYSIFLTSCTTDTTKTAEPEVIIDPVVVEPIVNTPLVSEVGLMWSYAPESSGIVLTNGSIYTFNDSGNPNVFYKVNPADGTLLQSITVTNFPNVDWEDITADDNYIYLGDFGNNDGIRKDLKVLKISKAQFINETAKTVNVTAEAIAFSYNEQTSFISSSTHNFDCETIISKADNLYIFTKNRGDNKTSIYKLSKTPGQYSVSSLASYNVNGLVTGGDYNAQTNEVILVGYSPSGHKNSFVYSLTNFNDDSFFSGTVVEKIIGNSSNDWQTEGIAFGSLDGKKIYLSCETTAFSKAQLYSTNKTTLGF</sequence>
<dbReference type="PROSITE" id="PS51257">
    <property type="entry name" value="PROKAR_LIPOPROTEIN"/>
    <property type="match status" value="1"/>
</dbReference>
<accession>A0AB39VXU2</accession>
<evidence type="ECO:0000313" key="1">
    <source>
        <dbReference type="EMBL" id="XDU94130.1"/>
    </source>
</evidence>
<reference evidence="1" key="1">
    <citation type="submission" date="2024-07" db="EMBL/GenBank/DDBJ databases">
        <authorList>
            <person name="Biller S.J."/>
        </authorList>
    </citation>
    <scope>NUCLEOTIDE SEQUENCE</scope>
    <source>
        <strain evidence="1">WC2409</strain>
    </source>
</reference>
<name>A0AB39VXU2_9FLAO</name>
<dbReference type="AlphaFoldDB" id="A0AB39VXU2"/>
<organism evidence="1">
    <name type="scientific">Flavobacterium sp. WC2409</name>
    <dbReference type="NCBI Taxonomy" id="3234139"/>
    <lineage>
        <taxon>Bacteria</taxon>
        <taxon>Pseudomonadati</taxon>
        <taxon>Bacteroidota</taxon>
        <taxon>Flavobacteriia</taxon>
        <taxon>Flavobacteriales</taxon>
        <taxon>Flavobacteriaceae</taxon>
        <taxon>Flavobacterium</taxon>
    </lineage>
</organism>
<dbReference type="EMBL" id="CP165625">
    <property type="protein sequence ID" value="XDU94130.1"/>
    <property type="molecule type" value="Genomic_DNA"/>
</dbReference>
<dbReference type="InterPro" id="IPR011047">
    <property type="entry name" value="Quinoprotein_ADH-like_sf"/>
</dbReference>